<evidence type="ECO:0000313" key="2">
    <source>
        <dbReference type="EMBL" id="GBQ90237.1"/>
    </source>
</evidence>
<keyword evidence="1" id="KW-0732">Signal</keyword>
<dbReference type="InterPro" id="IPR013785">
    <property type="entry name" value="Aldolase_TIM"/>
</dbReference>
<gene>
    <name evidence="2" type="ORF">AA0535_1987</name>
</gene>
<feature type="signal peptide" evidence="1">
    <location>
        <begin position="1"/>
        <end position="29"/>
    </location>
</feature>
<comment type="caution">
    <text evidence="2">The sequence shown here is derived from an EMBL/GenBank/DDBJ whole genome shotgun (WGS) entry which is preliminary data.</text>
</comment>
<sequence length="679" mass="75095">MVFSSCTPRMMAWFGLVLGASCLSPVARADERAVLAPSATQEVPSGEGRRFGNDAISLVWSAQNGHLNGVSIEDAAHGRTLGLRDLFTLVLKDGSQIGSQDLKIVKPPGVEWVPGRPQAARGADRLAGMALVATLADPKGRFTLVWRVEQRSAMPYLRESIAITPAKAPLALDHVAMLEVNTREGEVVGDVTGAPILIQDAYFGIESPLAETLVFNGRSRMTLAQALPVQPDHTLVVSAAAGVVRHGQGRRDFQIYLEHERSHPYRPFLNYNSWYDIGYFTPYTQKDAETRIRQIGDSLVRAHGVKLDSFLFDDGWDDRSGFWRFSKDFPQGFKPLMSLAGAYGAAPGVWLSPWGGYSTPKKERVTNGAKAGLETRDGGFDLSAPRYYRAFHEAVLALVKQDGINQFKFDGTGNADHVAPGSVFNSDFDAAIHLIDDIYAVRPDMFINLTTGTYPSPFWLRHADSIWRGGEDDMLRGVGTRRQQWITYRDSETYENIVVRSPFFPLNSLMLHGIIYAQKNQRLNDDPGHDFPDEVHSFFATGTDEQELYVTPDLLKPEDWQVIAESAQWARKNAGILRDTHWVGGDPGRLEPYGWAAWAPEKAILTLRNPDRMPRQILIEPGHVLELPDGAASHFTVHRLWGRSAAPTTMDAAHPELIALAPFEVMTLELTPSGGQGTP</sequence>
<evidence type="ECO:0000313" key="3">
    <source>
        <dbReference type="Proteomes" id="UP001062776"/>
    </source>
</evidence>
<name>A0ABQ0Q3X9_9PROT</name>
<protein>
    <submittedName>
        <fullName evidence="2">Enterotoxin</fullName>
    </submittedName>
</protein>
<organism evidence="2 3">
    <name type="scientific">Asaia krungthepensis NRIC 0535</name>
    <dbReference type="NCBI Taxonomy" id="1307925"/>
    <lineage>
        <taxon>Bacteria</taxon>
        <taxon>Pseudomonadati</taxon>
        <taxon>Pseudomonadota</taxon>
        <taxon>Alphaproteobacteria</taxon>
        <taxon>Acetobacterales</taxon>
        <taxon>Acetobacteraceae</taxon>
        <taxon>Asaia</taxon>
    </lineage>
</organism>
<reference evidence="2" key="1">
    <citation type="submission" date="2013-04" db="EMBL/GenBank/DDBJ databases">
        <title>The genome sequencing project of 58 acetic acid bacteria.</title>
        <authorList>
            <person name="Okamoto-Kainuma A."/>
            <person name="Ishikawa M."/>
            <person name="Umino S."/>
            <person name="Koizumi Y."/>
            <person name="Shiwa Y."/>
            <person name="Yoshikawa H."/>
            <person name="Matsutani M."/>
            <person name="Matsushita K."/>
        </authorList>
    </citation>
    <scope>NUCLEOTIDE SEQUENCE</scope>
    <source>
        <strain evidence="2">NRIC 0535</strain>
    </source>
</reference>
<proteinExistence type="predicted"/>
<evidence type="ECO:0000256" key="1">
    <source>
        <dbReference type="SAM" id="SignalP"/>
    </source>
</evidence>
<dbReference type="SUPFAM" id="SSF51445">
    <property type="entry name" value="(Trans)glycosidases"/>
    <property type="match status" value="1"/>
</dbReference>
<dbReference type="RefSeq" id="WP_264815895.1">
    <property type="nucleotide sequence ID" value="NZ_BAPV01000020.1"/>
</dbReference>
<feature type="chain" id="PRO_5046064123" evidence="1">
    <location>
        <begin position="30"/>
        <end position="679"/>
    </location>
</feature>
<dbReference type="InterPro" id="IPR017853">
    <property type="entry name" value="GH"/>
</dbReference>
<dbReference type="Proteomes" id="UP001062776">
    <property type="component" value="Unassembled WGS sequence"/>
</dbReference>
<dbReference type="EMBL" id="BAPV01000020">
    <property type="protein sequence ID" value="GBQ90237.1"/>
    <property type="molecule type" value="Genomic_DNA"/>
</dbReference>
<dbReference type="Gene3D" id="3.20.20.70">
    <property type="entry name" value="Aldolase class I"/>
    <property type="match status" value="1"/>
</dbReference>
<keyword evidence="3" id="KW-1185">Reference proteome</keyword>
<accession>A0ABQ0Q3X9</accession>